<dbReference type="eggNOG" id="KOG1234">
    <property type="taxonomic scope" value="Eukaryota"/>
</dbReference>
<name>D8LRI9_ECTSI</name>
<dbReference type="Pfam" id="PF03109">
    <property type="entry name" value="ABC1"/>
    <property type="match status" value="1"/>
</dbReference>
<dbReference type="GO" id="GO:0006744">
    <property type="term" value="P:ubiquinone biosynthetic process"/>
    <property type="evidence" value="ECO:0007669"/>
    <property type="project" value="TreeGrafter"/>
</dbReference>
<keyword evidence="7" id="KW-0830">Ubiquinone</keyword>
<dbReference type="InterPro" id="IPR004147">
    <property type="entry name" value="ABC1_dom"/>
</dbReference>
<dbReference type="PANTHER" id="PTHR43851:SF3">
    <property type="entry name" value="COENZYME Q8"/>
    <property type="match status" value="1"/>
</dbReference>
<proteinExistence type="inferred from homology"/>
<protein>
    <submittedName>
        <fullName evidence="7">Protein required for ubiquinone (Coenzyme Q) biosynthesis and for respiratory growth</fullName>
    </submittedName>
</protein>
<dbReference type="InParanoid" id="D8LRI9"/>
<keyword evidence="3" id="KW-0547">Nucleotide-binding</keyword>
<dbReference type="InterPro" id="IPR011009">
    <property type="entry name" value="Kinase-like_dom_sf"/>
</dbReference>
<evidence type="ECO:0000256" key="5">
    <source>
        <dbReference type="SAM" id="MobiDB-lite"/>
    </source>
</evidence>
<keyword evidence="4" id="KW-0067">ATP-binding</keyword>
<dbReference type="GO" id="GO:0016740">
    <property type="term" value="F:transferase activity"/>
    <property type="evidence" value="ECO:0007669"/>
    <property type="project" value="UniProtKB-KW"/>
</dbReference>
<keyword evidence="2" id="KW-0808">Transferase</keyword>
<dbReference type="Proteomes" id="UP000002630">
    <property type="component" value="Unassembled WGS sequence"/>
</dbReference>
<comment type="similarity">
    <text evidence="1">Belongs to the protein kinase superfamily. ADCK protein kinase family.</text>
</comment>
<sequence length="697" mass="74244">MVAGGDLARVAKGAGIVAKALLQAEGPVAARQARQWKQHGSGLASSLKNAAALAVSSAQHQTPPPPQQTYGGAKPATPAYGGTSVVQTSTAASANSVLPENAAPNRVGPVAVQATGRTELPAEATPPSFKASMPEPPVIEKEPAGAVDNGAFLAKSGGVSAMVPPPSRPAEVSAEPREVSAEPAEVVKRNKADESGPWAFAHAASDSGERMGVGLGGGSSGAVPQAAAGGGMTNSRTRTVPSSPLARVFGFGQLAAGLAMGTVAEAVRQSVRGGGGPGNNAEGGGSGRPDISQGGGSVKQYVASDANAERLAETLCRMRGAALKLGQMLSIQDESVIPPSLAKALDRVRQGADVMPLKQLHGQLEKNLGMNWRSKLAAFDETPIAAASIGQVHRAKLPDGTEVAMKIQYPGVADSVESDLKNLQRLVQLTNIIPPGLYIEEIIRVAREELGEECDYEREAANQERFKKLVESDESLSKWVSVPTVVQELVSKEVLTTHLAPGVPVDQVLPMPQEVRNHVARLMLRCTINELFDWRFMQTDPNWGNFLFDRETGKMSLIDFGACREYRKGFVDDYLRLVWSAANQDEAEIMRVSQELKFLTGDETQTMMKAHLQAGLVVGEPFIDRDGEAFDFHGSNITARLSQHGDTFMKHRLTPPPQEAYSLHRKLAGAFLMNIKLKAVIPCRDILEDVHDRYSYG</sequence>
<feature type="compositionally biased region" description="Basic and acidic residues" evidence="5">
    <location>
        <begin position="174"/>
        <end position="191"/>
    </location>
</feature>
<dbReference type="STRING" id="2880.D8LRI9"/>
<feature type="region of interest" description="Disordered" evidence="5">
    <location>
        <begin position="54"/>
        <end position="78"/>
    </location>
</feature>
<dbReference type="OrthoDB" id="201153at2759"/>
<dbReference type="SUPFAM" id="SSF56112">
    <property type="entry name" value="Protein kinase-like (PK-like)"/>
    <property type="match status" value="1"/>
</dbReference>
<feature type="region of interest" description="Disordered" evidence="5">
    <location>
        <begin position="216"/>
        <end position="238"/>
    </location>
</feature>
<evidence type="ECO:0000256" key="3">
    <source>
        <dbReference type="ARBA" id="ARBA00022741"/>
    </source>
</evidence>
<feature type="region of interest" description="Disordered" evidence="5">
    <location>
        <begin position="160"/>
        <end position="191"/>
    </location>
</feature>
<evidence type="ECO:0000313" key="8">
    <source>
        <dbReference type="Proteomes" id="UP000002630"/>
    </source>
</evidence>
<reference evidence="7 8" key="1">
    <citation type="journal article" date="2010" name="Nature">
        <title>The Ectocarpus genome and the independent evolution of multicellularity in brown algae.</title>
        <authorList>
            <person name="Cock J.M."/>
            <person name="Sterck L."/>
            <person name="Rouze P."/>
            <person name="Scornet D."/>
            <person name="Allen A.E."/>
            <person name="Amoutzias G."/>
            <person name="Anthouard V."/>
            <person name="Artiguenave F."/>
            <person name="Aury J.M."/>
            <person name="Badger J.H."/>
            <person name="Beszteri B."/>
            <person name="Billiau K."/>
            <person name="Bonnet E."/>
            <person name="Bothwell J.H."/>
            <person name="Bowler C."/>
            <person name="Boyen C."/>
            <person name="Brownlee C."/>
            <person name="Carrano C.J."/>
            <person name="Charrier B."/>
            <person name="Cho G.Y."/>
            <person name="Coelho S.M."/>
            <person name="Collen J."/>
            <person name="Corre E."/>
            <person name="Da Silva C."/>
            <person name="Delage L."/>
            <person name="Delaroque N."/>
            <person name="Dittami S.M."/>
            <person name="Doulbeau S."/>
            <person name="Elias M."/>
            <person name="Farnham G."/>
            <person name="Gachon C.M."/>
            <person name="Gschloessl B."/>
            <person name="Heesch S."/>
            <person name="Jabbari K."/>
            <person name="Jubin C."/>
            <person name="Kawai H."/>
            <person name="Kimura K."/>
            <person name="Kloareg B."/>
            <person name="Kupper F.C."/>
            <person name="Lang D."/>
            <person name="Le Bail A."/>
            <person name="Leblanc C."/>
            <person name="Lerouge P."/>
            <person name="Lohr M."/>
            <person name="Lopez P.J."/>
            <person name="Martens C."/>
            <person name="Maumus F."/>
            <person name="Michel G."/>
            <person name="Miranda-Saavedra D."/>
            <person name="Morales J."/>
            <person name="Moreau H."/>
            <person name="Motomura T."/>
            <person name="Nagasato C."/>
            <person name="Napoli C.A."/>
            <person name="Nelson D.R."/>
            <person name="Nyvall-Collen P."/>
            <person name="Peters A.F."/>
            <person name="Pommier C."/>
            <person name="Potin P."/>
            <person name="Poulain J."/>
            <person name="Quesneville H."/>
            <person name="Read B."/>
            <person name="Rensing S.A."/>
            <person name="Ritter A."/>
            <person name="Rousvoal S."/>
            <person name="Samanta M."/>
            <person name="Samson G."/>
            <person name="Schroeder D.C."/>
            <person name="Segurens B."/>
            <person name="Strittmatter M."/>
            <person name="Tonon T."/>
            <person name="Tregear J.W."/>
            <person name="Valentin K."/>
            <person name="von Dassow P."/>
            <person name="Yamagishi T."/>
            <person name="Van de Peer Y."/>
            <person name="Wincker P."/>
        </authorList>
    </citation>
    <scope>NUCLEOTIDE SEQUENCE [LARGE SCALE GENOMIC DNA]</scope>
    <source>
        <strain evidence="8">Ec32 / CCAP1310/4</strain>
    </source>
</reference>
<dbReference type="InterPro" id="IPR034646">
    <property type="entry name" value="ADCK3_dom"/>
</dbReference>
<dbReference type="InterPro" id="IPR051409">
    <property type="entry name" value="Atypical_kinase_ADCK"/>
</dbReference>
<dbReference type="PANTHER" id="PTHR43851">
    <property type="match status" value="1"/>
</dbReference>
<evidence type="ECO:0000256" key="4">
    <source>
        <dbReference type="ARBA" id="ARBA00022840"/>
    </source>
</evidence>
<dbReference type="EMBL" id="FN649760">
    <property type="protein sequence ID" value="CBN75090.1"/>
    <property type="molecule type" value="Genomic_DNA"/>
</dbReference>
<feature type="domain" description="ABC1 atypical kinase-like" evidence="6">
    <location>
        <begin position="348"/>
        <end position="592"/>
    </location>
</feature>
<evidence type="ECO:0000313" key="7">
    <source>
        <dbReference type="EMBL" id="CBN75090.1"/>
    </source>
</evidence>
<keyword evidence="8" id="KW-1185">Reference proteome</keyword>
<dbReference type="CDD" id="cd13970">
    <property type="entry name" value="ABC1_ADCK3"/>
    <property type="match status" value="1"/>
</dbReference>
<accession>D8LRI9</accession>
<evidence type="ECO:0000256" key="1">
    <source>
        <dbReference type="ARBA" id="ARBA00009670"/>
    </source>
</evidence>
<evidence type="ECO:0000259" key="6">
    <source>
        <dbReference type="Pfam" id="PF03109"/>
    </source>
</evidence>
<evidence type="ECO:0000256" key="2">
    <source>
        <dbReference type="ARBA" id="ARBA00022679"/>
    </source>
</evidence>
<dbReference type="Gene3D" id="1.10.510.10">
    <property type="entry name" value="Transferase(Phosphotransferase) domain 1"/>
    <property type="match status" value="1"/>
</dbReference>
<feature type="region of interest" description="Disordered" evidence="5">
    <location>
        <begin position="270"/>
        <end position="297"/>
    </location>
</feature>
<gene>
    <name evidence="7" type="primary">ABC1</name>
    <name evidence="7" type="ORF">Esi_0066_0121</name>
</gene>
<organism evidence="7 8">
    <name type="scientific">Ectocarpus siliculosus</name>
    <name type="common">Brown alga</name>
    <name type="synonym">Conferva siliculosa</name>
    <dbReference type="NCBI Taxonomy" id="2880"/>
    <lineage>
        <taxon>Eukaryota</taxon>
        <taxon>Sar</taxon>
        <taxon>Stramenopiles</taxon>
        <taxon>Ochrophyta</taxon>
        <taxon>PX clade</taxon>
        <taxon>Phaeophyceae</taxon>
        <taxon>Ectocarpales</taxon>
        <taxon>Ectocarpaceae</taxon>
        <taxon>Ectocarpus</taxon>
    </lineage>
</organism>
<feature type="compositionally biased region" description="Gly residues" evidence="5">
    <location>
        <begin position="272"/>
        <end position="297"/>
    </location>
</feature>
<dbReference type="AlphaFoldDB" id="D8LRI9"/>
<dbReference type="GO" id="GO:0005524">
    <property type="term" value="F:ATP binding"/>
    <property type="evidence" value="ECO:0007669"/>
    <property type="project" value="UniProtKB-KW"/>
</dbReference>